<keyword evidence="6" id="KW-0677">Repeat</keyword>
<dbReference type="Pfam" id="PF23105">
    <property type="entry name" value="EGF_integrin"/>
    <property type="match status" value="1"/>
</dbReference>
<dbReference type="Proteomes" id="UP000005239">
    <property type="component" value="Unassembled WGS sequence"/>
</dbReference>
<dbReference type="GO" id="GO:0007229">
    <property type="term" value="P:integrin-mediated signaling pathway"/>
    <property type="evidence" value="ECO:0007669"/>
    <property type="project" value="UniProtKB-KW"/>
</dbReference>
<feature type="signal peptide" evidence="13">
    <location>
        <begin position="1"/>
        <end position="16"/>
    </location>
</feature>
<accession>A0A2A6D096</accession>
<evidence type="ECO:0000256" key="9">
    <source>
        <dbReference type="ARBA" id="ARBA00023136"/>
    </source>
</evidence>
<dbReference type="InterPro" id="IPR032695">
    <property type="entry name" value="Integrin_dom_sf"/>
</dbReference>
<dbReference type="InterPro" id="IPR015812">
    <property type="entry name" value="Integrin_bsu"/>
</dbReference>
<evidence type="ECO:0000256" key="3">
    <source>
        <dbReference type="ARBA" id="ARBA00022536"/>
    </source>
</evidence>
<gene>
    <name evidence="14" type="primary">WBGene00111373</name>
</gene>
<comment type="similarity">
    <text evidence="2">Belongs to the integrin beta chain family.</text>
</comment>
<evidence type="ECO:0000256" key="4">
    <source>
        <dbReference type="ARBA" id="ARBA00022692"/>
    </source>
</evidence>
<evidence type="ECO:0000256" key="12">
    <source>
        <dbReference type="SAM" id="MobiDB-lite"/>
    </source>
</evidence>
<reference evidence="15" key="1">
    <citation type="journal article" date="2008" name="Nat. Genet.">
        <title>The Pristionchus pacificus genome provides a unique perspective on nematode lifestyle and parasitism.</title>
        <authorList>
            <person name="Dieterich C."/>
            <person name="Clifton S.W."/>
            <person name="Schuster L.N."/>
            <person name="Chinwalla A."/>
            <person name="Delehaunty K."/>
            <person name="Dinkelacker I."/>
            <person name="Fulton L."/>
            <person name="Fulton R."/>
            <person name="Godfrey J."/>
            <person name="Minx P."/>
            <person name="Mitreva M."/>
            <person name="Roeseler W."/>
            <person name="Tian H."/>
            <person name="Witte H."/>
            <person name="Yang S.P."/>
            <person name="Wilson R.K."/>
            <person name="Sommer R.J."/>
        </authorList>
    </citation>
    <scope>NUCLEOTIDE SEQUENCE [LARGE SCALE GENOMIC DNA]</scope>
    <source>
        <strain evidence="15">PS312</strain>
    </source>
</reference>
<dbReference type="GO" id="GO:0016020">
    <property type="term" value="C:membrane"/>
    <property type="evidence" value="ECO:0007669"/>
    <property type="project" value="UniProtKB-SubCell"/>
</dbReference>
<evidence type="ECO:0000256" key="10">
    <source>
        <dbReference type="ARBA" id="ARBA00023157"/>
    </source>
</evidence>
<dbReference type="SUPFAM" id="SSF103575">
    <property type="entry name" value="Plexin repeat"/>
    <property type="match status" value="1"/>
</dbReference>
<dbReference type="InterPro" id="IPR057073">
    <property type="entry name" value="EGF_integrin_2"/>
</dbReference>
<dbReference type="Gene3D" id="3.30.1680.10">
    <property type="entry name" value="ligand-binding face of the semaphorins, domain 2"/>
    <property type="match status" value="1"/>
</dbReference>
<evidence type="ECO:0000256" key="2">
    <source>
        <dbReference type="ARBA" id="ARBA00007449"/>
    </source>
</evidence>
<evidence type="ECO:0000313" key="15">
    <source>
        <dbReference type="Proteomes" id="UP000005239"/>
    </source>
</evidence>
<name>A0A2A6D096_PRIPA</name>
<evidence type="ECO:0000313" key="14">
    <source>
        <dbReference type="EnsemblMetazoa" id="PPA21819.1"/>
    </source>
</evidence>
<dbReference type="Pfam" id="PF07974">
    <property type="entry name" value="EGF_2"/>
    <property type="match status" value="1"/>
</dbReference>
<dbReference type="PANTHER" id="PTHR10082">
    <property type="entry name" value="INTEGRIN BETA SUBUNIT"/>
    <property type="match status" value="1"/>
</dbReference>
<comment type="subcellular location">
    <subcellularLocation>
        <location evidence="1">Membrane</location>
        <topology evidence="1">Single-pass type I membrane protein</topology>
    </subcellularLocation>
</comment>
<dbReference type="OrthoDB" id="410592at2759"/>
<dbReference type="EnsemblMetazoa" id="PPA21819.1">
    <property type="protein sequence ID" value="PPA21819.1"/>
    <property type="gene ID" value="WBGene00111373"/>
</dbReference>
<keyword evidence="4" id="KW-0812">Transmembrane</keyword>
<evidence type="ECO:0000256" key="1">
    <source>
        <dbReference type="ARBA" id="ARBA00004479"/>
    </source>
</evidence>
<dbReference type="PROSITE" id="PS00243">
    <property type="entry name" value="I_EGF_1"/>
    <property type="match status" value="2"/>
</dbReference>
<dbReference type="Gene3D" id="2.10.25.10">
    <property type="entry name" value="Laminin"/>
    <property type="match status" value="3"/>
</dbReference>
<dbReference type="PANTHER" id="PTHR10082:SF60">
    <property type="entry name" value="INTEGRIN BETA-PS"/>
    <property type="match status" value="1"/>
</dbReference>
<keyword evidence="7" id="KW-1133">Transmembrane helix</keyword>
<accession>A0A8R1YE83</accession>
<dbReference type="SMART" id="SM00187">
    <property type="entry name" value="INB"/>
    <property type="match status" value="1"/>
</dbReference>
<dbReference type="InterPro" id="IPR057243">
    <property type="entry name" value="Integrin_I-EGF_CS"/>
</dbReference>
<dbReference type="AlphaFoldDB" id="A0A2A6D096"/>
<dbReference type="Gene3D" id="2.60.40.1510">
    <property type="entry name" value="ntegrin, alpha v. Chain A, domain 3"/>
    <property type="match status" value="1"/>
</dbReference>
<organism evidence="14 15">
    <name type="scientific">Pristionchus pacificus</name>
    <name type="common">Parasitic nematode worm</name>
    <dbReference type="NCBI Taxonomy" id="54126"/>
    <lineage>
        <taxon>Eukaryota</taxon>
        <taxon>Metazoa</taxon>
        <taxon>Ecdysozoa</taxon>
        <taxon>Nematoda</taxon>
        <taxon>Chromadorea</taxon>
        <taxon>Rhabditida</taxon>
        <taxon>Rhabditina</taxon>
        <taxon>Diplogasteromorpha</taxon>
        <taxon>Diplogasteroidea</taxon>
        <taxon>Neodiplogasteridae</taxon>
        <taxon>Pristionchus</taxon>
    </lineage>
</organism>
<evidence type="ECO:0000256" key="8">
    <source>
        <dbReference type="ARBA" id="ARBA00023037"/>
    </source>
</evidence>
<dbReference type="SUPFAM" id="SSF69179">
    <property type="entry name" value="Integrin domains"/>
    <property type="match status" value="1"/>
</dbReference>
<evidence type="ECO:0000256" key="5">
    <source>
        <dbReference type="ARBA" id="ARBA00022729"/>
    </source>
</evidence>
<dbReference type="SUPFAM" id="SSF57196">
    <property type="entry name" value="EGF/Laminin"/>
    <property type="match status" value="1"/>
</dbReference>
<evidence type="ECO:0000256" key="6">
    <source>
        <dbReference type="ARBA" id="ARBA00022737"/>
    </source>
</evidence>
<evidence type="ECO:0000256" key="7">
    <source>
        <dbReference type="ARBA" id="ARBA00022989"/>
    </source>
</evidence>
<proteinExistence type="inferred from homology"/>
<reference evidence="14" key="2">
    <citation type="submission" date="2022-06" db="UniProtKB">
        <authorList>
            <consortium name="EnsemblMetazoa"/>
        </authorList>
    </citation>
    <scope>IDENTIFICATION</scope>
    <source>
        <strain evidence="14">PS312</strain>
    </source>
</reference>
<keyword evidence="15" id="KW-1185">Reference proteome</keyword>
<sequence length="559" mass="60197">MRTLLVSLLLLAVSLTARVEDECVLATSCGQCIQKGPLCAWCMDPMSDLSSRCQKKTKLESSGKCMKENIYQPVTGSESPANSFRIGEKGYHNTTVMMEPQIVTMKVKMGEAMKTQFKYKHVRPANDPAAVNVQLQHSELPEHLLVKFFIVCKGKRTETKRCDDVPDGEIVDIEVQVTLKDCAKVTGTQTFSLGVVGYRGVAGIYINPLCGCECEILRFHEKTSPFCSKAGNLICGQCSCDQGKGGNKCECPLAQYGVKTFKELEDKCRETPNGPICGGNGKCACGKCQCDSNTVSGEFCSCDNTSCPVGGPDNRQCSGRGLCKCGSCECEEGWEREDCSCEKANSKCMENGLGRLVTFNLSELQKECGGNGHCECGKCVCNSGWTGAFCEADEGGAKKGPADKMKKKEDATGKSSAECDGDDECAINPNKKKQDASTKSSAECDGDDECAINQNADDQFSTASPTTVDEFDLIEQHFLLDAPSIINEPVLVPASGGQSPIHLEKTHECNDGDECPVDIQGARIQPSQDDTAEAEEQSSSGSIITVATVFIPLIVARFF</sequence>
<feature type="chain" id="PRO_5043949383" evidence="13">
    <location>
        <begin position="17"/>
        <end position="559"/>
    </location>
</feature>
<dbReference type="FunFam" id="2.10.25.10:FF:000036">
    <property type="entry name" value="Integrin beta"/>
    <property type="match status" value="1"/>
</dbReference>
<keyword evidence="8" id="KW-0401">Integrin</keyword>
<protein>
    <submittedName>
        <fullName evidence="14">INB domain-containing protein</fullName>
    </submittedName>
</protein>
<dbReference type="InterPro" id="IPR002369">
    <property type="entry name" value="Integrin_bsu_VWA"/>
</dbReference>
<feature type="region of interest" description="Disordered" evidence="12">
    <location>
        <begin position="395"/>
        <end position="419"/>
    </location>
</feature>
<keyword evidence="11" id="KW-0325">Glycoprotein</keyword>
<feature type="compositionally biased region" description="Basic and acidic residues" evidence="12">
    <location>
        <begin position="395"/>
        <end position="412"/>
    </location>
</feature>
<dbReference type="PROSITE" id="PS52047">
    <property type="entry name" value="I_EGF_2"/>
    <property type="match status" value="2"/>
</dbReference>
<evidence type="ECO:0000256" key="11">
    <source>
        <dbReference type="ARBA" id="ARBA00023180"/>
    </source>
</evidence>
<dbReference type="InterPro" id="IPR013111">
    <property type="entry name" value="EGF_extracell"/>
</dbReference>
<keyword evidence="5 13" id="KW-0732">Signal</keyword>
<keyword evidence="10" id="KW-1015">Disulfide bond</keyword>
<keyword evidence="9" id="KW-0472">Membrane</keyword>
<evidence type="ECO:0000256" key="13">
    <source>
        <dbReference type="SAM" id="SignalP"/>
    </source>
</evidence>
<keyword evidence="3" id="KW-0245">EGF-like domain</keyword>